<feature type="transmembrane region" description="Helical" evidence="1">
    <location>
        <begin position="440"/>
        <end position="458"/>
    </location>
</feature>
<keyword evidence="3" id="KW-1185">Reference proteome</keyword>
<feature type="transmembrane region" description="Helical" evidence="1">
    <location>
        <begin position="692"/>
        <end position="713"/>
    </location>
</feature>
<dbReference type="EMBL" id="JAGIOL010000001">
    <property type="protein sequence ID" value="MBP2437081.1"/>
    <property type="molecule type" value="Genomic_DNA"/>
</dbReference>
<evidence type="ECO:0000313" key="3">
    <source>
        <dbReference type="Proteomes" id="UP001519362"/>
    </source>
</evidence>
<evidence type="ECO:0000313" key="2">
    <source>
        <dbReference type="EMBL" id="MBP2437081.1"/>
    </source>
</evidence>
<feature type="transmembrane region" description="Helical" evidence="1">
    <location>
        <begin position="194"/>
        <end position="222"/>
    </location>
</feature>
<protein>
    <recommendedName>
        <fullName evidence="4">4-amino-4-deoxy-L-arabinose transferase</fullName>
    </recommendedName>
</protein>
<keyword evidence="1" id="KW-0472">Membrane</keyword>
<name>A0ABS4ZIG4_9MICO</name>
<dbReference type="Pfam" id="PF09586">
    <property type="entry name" value="YfhO"/>
    <property type="match status" value="1"/>
</dbReference>
<proteinExistence type="predicted"/>
<comment type="caution">
    <text evidence="2">The sequence shown here is derived from an EMBL/GenBank/DDBJ whole genome shotgun (WGS) entry which is preliminary data.</text>
</comment>
<accession>A0ABS4ZIG4</accession>
<dbReference type="Proteomes" id="UP001519362">
    <property type="component" value="Unassembled WGS sequence"/>
</dbReference>
<feature type="transmembrane region" description="Helical" evidence="1">
    <location>
        <begin position="21"/>
        <end position="41"/>
    </location>
</feature>
<feature type="transmembrane region" description="Helical" evidence="1">
    <location>
        <begin position="115"/>
        <end position="133"/>
    </location>
</feature>
<feature type="transmembrane region" description="Helical" evidence="1">
    <location>
        <begin position="142"/>
        <end position="159"/>
    </location>
</feature>
<sequence length="721" mass="79026">MTDAPSTTTGAPATEMLIQRLRWPLIAVSVTILIALSRLIINPRFYFTDDTERGSFGQWYALGEHLSQGRLPILNPSAWQGGNYFAEGQWGILSPVTWLIGLTAYISPDAALHVTVWKIAFLALFSAGMFLLARDMGASRPWAALAGVLAPAAGFTVYIDAASWSTGLFDACLFPLLWWALRRTVEHGKSPVPYVILSFTLVTIGYVFGVMVLVIILVESLVRHIVHRDGTRIIRTLLASAWGAAWTIVIYLPAIATAPVTERSSDPFANEHFLNADITDLLSAGSPLTTATIKSFWGDTTQGPLVYIAWLLPLIPLFLPIARDAVIRLLPVWIFGAVMLAFILAPSEMGALRWPLRMMPYVAIAVIIVLVVAATRAYPYRVTRARAWAAVAVIAATTYIGWVEEMWSWKSILVTFIAQLVLVAIFYLHATRARTRQVTVAVLLSIAITVGVAGAQMLQFRESPMPTVNAPTSTDELRSVLDEPRGDAIVVGNYYTGQNTPASWDERLMGNLWYLSETPVASVYTVLPFESFADDLCSDLRGLTCEDALDTLWSIDPDTGERVSDLMSISTIIAAKATYPDQPVVPDGWHVADDLDWNWYLQRDEELPSAGGVTWTGEGTAVTVTAQSDTSVTFSVDAVGSDPRVVLSRLPFPGYEVSAGSFADPVRDYLLTVDVTAAAGEEVTVRFLPPPFPVLAGSFVLAWLVLAGWLIVWRRDARRAR</sequence>
<feature type="transmembrane region" description="Helical" evidence="1">
    <location>
        <begin position="409"/>
        <end position="428"/>
    </location>
</feature>
<feature type="transmembrane region" description="Helical" evidence="1">
    <location>
        <begin position="234"/>
        <end position="256"/>
    </location>
</feature>
<gene>
    <name evidence="2" type="ORF">JOF34_001667</name>
</gene>
<keyword evidence="1" id="KW-0812">Transmembrane</keyword>
<feature type="transmembrane region" description="Helical" evidence="1">
    <location>
        <begin position="358"/>
        <end position="378"/>
    </location>
</feature>
<reference evidence="2 3" key="1">
    <citation type="submission" date="2021-03" db="EMBL/GenBank/DDBJ databases">
        <title>Sequencing the genomes of 1000 actinobacteria strains.</title>
        <authorList>
            <person name="Klenk H.-P."/>
        </authorList>
    </citation>
    <scope>NUCLEOTIDE SEQUENCE [LARGE SCALE GENOMIC DNA]</scope>
    <source>
        <strain evidence="2 3">DSM 24221</strain>
    </source>
</reference>
<evidence type="ECO:0000256" key="1">
    <source>
        <dbReference type="SAM" id="Phobius"/>
    </source>
</evidence>
<feature type="transmembrane region" description="Helical" evidence="1">
    <location>
        <begin position="304"/>
        <end position="322"/>
    </location>
</feature>
<feature type="transmembrane region" description="Helical" evidence="1">
    <location>
        <begin position="329"/>
        <end position="346"/>
    </location>
</feature>
<organism evidence="2 3">
    <name type="scientific">Microbacterium amylolyticum</name>
    <dbReference type="NCBI Taxonomy" id="936337"/>
    <lineage>
        <taxon>Bacteria</taxon>
        <taxon>Bacillati</taxon>
        <taxon>Actinomycetota</taxon>
        <taxon>Actinomycetes</taxon>
        <taxon>Micrococcales</taxon>
        <taxon>Microbacteriaceae</taxon>
        <taxon>Microbacterium</taxon>
    </lineage>
</organism>
<evidence type="ECO:0008006" key="4">
    <source>
        <dbReference type="Google" id="ProtNLM"/>
    </source>
</evidence>
<keyword evidence="1" id="KW-1133">Transmembrane helix</keyword>
<feature type="transmembrane region" description="Helical" evidence="1">
    <location>
        <begin position="385"/>
        <end position="403"/>
    </location>
</feature>
<dbReference type="RefSeq" id="WP_165134832.1">
    <property type="nucleotide sequence ID" value="NZ_CP049253.1"/>
</dbReference>
<dbReference type="InterPro" id="IPR018580">
    <property type="entry name" value="Uncharacterised_YfhO"/>
</dbReference>